<evidence type="ECO:0000313" key="3">
    <source>
        <dbReference type="Proteomes" id="UP001595885"/>
    </source>
</evidence>
<keyword evidence="3" id="KW-1185">Reference proteome</keyword>
<feature type="transmembrane region" description="Helical" evidence="1">
    <location>
        <begin position="12"/>
        <end position="29"/>
    </location>
</feature>
<comment type="caution">
    <text evidence="2">The sequence shown here is derived from an EMBL/GenBank/DDBJ whole genome shotgun (WGS) entry which is preliminary data.</text>
</comment>
<proteinExistence type="predicted"/>
<gene>
    <name evidence="2" type="ORF">ACFO3U_08725</name>
</gene>
<dbReference type="Proteomes" id="UP001595885">
    <property type="component" value="Unassembled WGS sequence"/>
</dbReference>
<keyword evidence="1" id="KW-1133">Transmembrane helix</keyword>
<protein>
    <recommendedName>
        <fullName evidence="4">DUF3592 domain-containing protein</fullName>
    </recommendedName>
</protein>
<feature type="transmembrane region" description="Helical" evidence="1">
    <location>
        <begin position="113"/>
        <end position="131"/>
    </location>
</feature>
<dbReference type="RefSeq" id="WP_379740721.1">
    <property type="nucleotide sequence ID" value="NZ_JBHSGW010000025.1"/>
</dbReference>
<sequence length="136" mass="15958">MSKTIEIKKVHVRNLVLSFILGFGILYALEHFGSFSYKHSYSQPYSERPSLTYQIPATTKVSYIKYRTYFNNEVSTDGNGFDLYDLNYEDSDFNSYSSKSYYYTQATLKDYKYGIYISVALFLITLFFTNFKIKLS</sequence>
<evidence type="ECO:0000256" key="1">
    <source>
        <dbReference type="SAM" id="Phobius"/>
    </source>
</evidence>
<reference evidence="3" key="1">
    <citation type="journal article" date="2019" name="Int. J. Syst. Evol. Microbiol.">
        <title>The Global Catalogue of Microorganisms (GCM) 10K type strain sequencing project: providing services to taxonomists for standard genome sequencing and annotation.</title>
        <authorList>
            <consortium name="The Broad Institute Genomics Platform"/>
            <consortium name="The Broad Institute Genome Sequencing Center for Infectious Disease"/>
            <person name="Wu L."/>
            <person name="Ma J."/>
        </authorList>
    </citation>
    <scope>NUCLEOTIDE SEQUENCE [LARGE SCALE GENOMIC DNA]</scope>
    <source>
        <strain evidence="3">CCUG 50349</strain>
    </source>
</reference>
<keyword evidence="1" id="KW-0472">Membrane</keyword>
<evidence type="ECO:0000313" key="2">
    <source>
        <dbReference type="EMBL" id="MFC4740077.1"/>
    </source>
</evidence>
<name>A0ABV9P7M2_9FLAO</name>
<dbReference type="EMBL" id="JBHSGW010000025">
    <property type="protein sequence ID" value="MFC4740077.1"/>
    <property type="molecule type" value="Genomic_DNA"/>
</dbReference>
<evidence type="ECO:0008006" key="4">
    <source>
        <dbReference type="Google" id="ProtNLM"/>
    </source>
</evidence>
<organism evidence="2 3">
    <name type="scientific">Flavobacterium ponti</name>
    <dbReference type="NCBI Taxonomy" id="665133"/>
    <lineage>
        <taxon>Bacteria</taxon>
        <taxon>Pseudomonadati</taxon>
        <taxon>Bacteroidota</taxon>
        <taxon>Flavobacteriia</taxon>
        <taxon>Flavobacteriales</taxon>
        <taxon>Flavobacteriaceae</taxon>
        <taxon>Flavobacterium</taxon>
    </lineage>
</organism>
<keyword evidence="1" id="KW-0812">Transmembrane</keyword>
<accession>A0ABV9P7M2</accession>